<evidence type="ECO:0000313" key="1">
    <source>
        <dbReference type="EMBL" id="GAA1700376.1"/>
    </source>
</evidence>
<proteinExistence type="predicted"/>
<keyword evidence="2" id="KW-1185">Reference proteome</keyword>
<gene>
    <name evidence="1" type="ORF">GCM10009765_57230</name>
</gene>
<dbReference type="Pfam" id="PF21820">
    <property type="entry name" value="DUF6886"/>
    <property type="match status" value="1"/>
</dbReference>
<organism evidence="1 2">
    <name type="scientific">Fodinicola feengrottensis</name>
    <dbReference type="NCBI Taxonomy" id="435914"/>
    <lineage>
        <taxon>Bacteria</taxon>
        <taxon>Bacillati</taxon>
        <taxon>Actinomycetota</taxon>
        <taxon>Actinomycetes</taxon>
        <taxon>Mycobacteriales</taxon>
        <taxon>Fodinicola</taxon>
    </lineage>
</organism>
<dbReference type="EMBL" id="BAAANY010000023">
    <property type="protein sequence ID" value="GAA1700376.1"/>
    <property type="molecule type" value="Genomic_DNA"/>
</dbReference>
<protein>
    <submittedName>
        <fullName evidence="1">Uncharacterized protein</fullName>
    </submittedName>
</protein>
<accession>A0ABN2I8C0</accession>
<name>A0ABN2I8C0_9ACTN</name>
<reference evidence="1 2" key="1">
    <citation type="journal article" date="2019" name="Int. J. Syst. Evol. Microbiol.">
        <title>The Global Catalogue of Microorganisms (GCM) 10K type strain sequencing project: providing services to taxonomists for standard genome sequencing and annotation.</title>
        <authorList>
            <consortium name="The Broad Institute Genomics Platform"/>
            <consortium name="The Broad Institute Genome Sequencing Center for Infectious Disease"/>
            <person name="Wu L."/>
            <person name="Ma J."/>
        </authorList>
    </citation>
    <scope>NUCLEOTIDE SEQUENCE [LARGE SCALE GENOMIC DNA]</scope>
    <source>
        <strain evidence="1 2">JCM 14718</strain>
    </source>
</reference>
<evidence type="ECO:0000313" key="2">
    <source>
        <dbReference type="Proteomes" id="UP001500618"/>
    </source>
</evidence>
<comment type="caution">
    <text evidence="1">The sequence shown here is derived from an EMBL/GenBank/DDBJ whole genome shotgun (WGS) entry which is preliminary data.</text>
</comment>
<sequence length="123" mass="14124">MPANAVLARVRCAQPSRQTLLAGSSRVHAIEWSWLDRVRHGVLYRYGFEPAPFRPHDNPTWYWLAARTIRPVVLEPVTDLLKHHEEAGIELRVVHSLWPLRDLVVESGCGFSGIRLRNATRRP</sequence>
<dbReference type="Proteomes" id="UP001500618">
    <property type="component" value="Unassembled WGS sequence"/>
</dbReference>
<dbReference type="InterPro" id="IPR049253">
    <property type="entry name" value="DUF6886"/>
</dbReference>